<dbReference type="Proteomes" id="UP001172102">
    <property type="component" value="Unassembled WGS sequence"/>
</dbReference>
<evidence type="ECO:0000313" key="2">
    <source>
        <dbReference type="EMBL" id="KAK0715826.1"/>
    </source>
</evidence>
<evidence type="ECO:0000259" key="1">
    <source>
        <dbReference type="SMART" id="SM00382"/>
    </source>
</evidence>
<dbReference type="SMART" id="SM00382">
    <property type="entry name" value="AAA"/>
    <property type="match status" value="1"/>
</dbReference>
<dbReference type="AlphaFoldDB" id="A0AA40AHA4"/>
<dbReference type="InterPro" id="IPR003593">
    <property type="entry name" value="AAA+_ATPase"/>
</dbReference>
<accession>A0AA40AHA4</accession>
<proteinExistence type="predicted"/>
<protein>
    <submittedName>
        <fullName evidence="2">P-loop containing nucleoside triphosphate hydrolase protein</fullName>
    </submittedName>
</protein>
<feature type="domain" description="AAA+ ATPase" evidence="1">
    <location>
        <begin position="87"/>
        <end position="200"/>
    </location>
</feature>
<dbReference type="Gene3D" id="3.40.50.300">
    <property type="entry name" value="P-loop containing nucleotide triphosphate hydrolases"/>
    <property type="match status" value="1"/>
</dbReference>
<dbReference type="GO" id="GO:0016887">
    <property type="term" value="F:ATP hydrolysis activity"/>
    <property type="evidence" value="ECO:0007669"/>
    <property type="project" value="InterPro"/>
</dbReference>
<dbReference type="PANTHER" id="PTHR46411:SF3">
    <property type="entry name" value="AAA+ ATPASE DOMAIN-CONTAINING PROTEIN"/>
    <property type="match status" value="1"/>
</dbReference>
<dbReference type="PANTHER" id="PTHR46411">
    <property type="entry name" value="FAMILY ATPASE, PUTATIVE-RELATED"/>
    <property type="match status" value="1"/>
</dbReference>
<dbReference type="EMBL" id="JAUKUA010000004">
    <property type="protein sequence ID" value="KAK0715826.1"/>
    <property type="molecule type" value="Genomic_DNA"/>
</dbReference>
<feature type="non-terminal residue" evidence="2">
    <location>
        <position position="306"/>
    </location>
</feature>
<dbReference type="Pfam" id="PF00004">
    <property type="entry name" value="AAA"/>
    <property type="match status" value="1"/>
</dbReference>
<comment type="caution">
    <text evidence="2">The sequence shown here is derived from an EMBL/GenBank/DDBJ whole genome shotgun (WGS) entry which is preliminary data.</text>
</comment>
<dbReference type="InterPro" id="IPR027417">
    <property type="entry name" value="P-loop_NTPase"/>
</dbReference>
<dbReference type="CDD" id="cd19481">
    <property type="entry name" value="RecA-like_protease"/>
    <property type="match status" value="1"/>
</dbReference>
<dbReference type="GO" id="GO:0005524">
    <property type="term" value="F:ATP binding"/>
    <property type="evidence" value="ECO:0007669"/>
    <property type="project" value="InterPro"/>
</dbReference>
<dbReference type="InterPro" id="IPR003959">
    <property type="entry name" value="ATPase_AAA_core"/>
</dbReference>
<dbReference type="SUPFAM" id="SSF52540">
    <property type="entry name" value="P-loop containing nucleoside triphosphate hydrolases"/>
    <property type="match status" value="1"/>
</dbReference>
<reference evidence="2" key="1">
    <citation type="submission" date="2023-06" db="EMBL/GenBank/DDBJ databases">
        <title>Genome-scale phylogeny and comparative genomics of the fungal order Sordariales.</title>
        <authorList>
            <consortium name="Lawrence Berkeley National Laboratory"/>
            <person name="Hensen N."/>
            <person name="Bonometti L."/>
            <person name="Westerberg I."/>
            <person name="Brannstrom I.O."/>
            <person name="Guillou S."/>
            <person name="Cros-Aarteil S."/>
            <person name="Calhoun S."/>
            <person name="Haridas S."/>
            <person name="Kuo A."/>
            <person name="Mondo S."/>
            <person name="Pangilinan J."/>
            <person name="Riley R."/>
            <person name="Labutti K."/>
            <person name="Andreopoulos B."/>
            <person name="Lipzen A."/>
            <person name="Chen C."/>
            <person name="Yanf M."/>
            <person name="Daum C."/>
            <person name="Ng V."/>
            <person name="Clum A."/>
            <person name="Steindorff A."/>
            <person name="Ohm R."/>
            <person name="Martin F."/>
            <person name="Silar P."/>
            <person name="Natvig D."/>
            <person name="Lalanne C."/>
            <person name="Gautier V."/>
            <person name="Ament-Velasquez S.L."/>
            <person name="Kruys A."/>
            <person name="Hutchinson M.I."/>
            <person name="Powell A.J."/>
            <person name="Barry K."/>
            <person name="Miller A.N."/>
            <person name="Grigoriev I.V."/>
            <person name="Debuchy R."/>
            <person name="Gladieux P."/>
            <person name="Thoren M.H."/>
            <person name="Johannesson H."/>
        </authorList>
    </citation>
    <scope>NUCLEOTIDE SEQUENCE</scope>
    <source>
        <strain evidence="2">SMH4607-1</strain>
    </source>
</reference>
<sequence length="306" mass="33892">DTPVRTEDFTDEHKMLLNPTLYGFSLGDKIWGAFAVSNLEDVVWDDKIIESLVLDSERKEFIQALVRTHGLKAGNEAFDDFVRDKGKGLIGLLSGPPGIGKTLTAEAVAEIAHRCLYMISSGELGEDAGSVQTRLAEVFELREAWNAVVLLDEADIFLSQRGDDNLSRNAVTSIFLCHLEYYQGILLLTTNRLTSLDQAFQSRIHFTFKYKALSSEARLAIWNKFVDKARAVPDVKVELGDEAIRKLASLDLNGRQVKNCMSISQAVASTKGVPLDLSCIRLAVSFVGTTWGIDDDYEDIGSRLNL</sequence>
<evidence type="ECO:0000313" key="3">
    <source>
        <dbReference type="Proteomes" id="UP001172102"/>
    </source>
</evidence>
<gene>
    <name evidence="2" type="ORF">B0H67DRAFT_487696</name>
</gene>
<organism evidence="2 3">
    <name type="scientific">Lasiosphaeris hirsuta</name>
    <dbReference type="NCBI Taxonomy" id="260670"/>
    <lineage>
        <taxon>Eukaryota</taxon>
        <taxon>Fungi</taxon>
        <taxon>Dikarya</taxon>
        <taxon>Ascomycota</taxon>
        <taxon>Pezizomycotina</taxon>
        <taxon>Sordariomycetes</taxon>
        <taxon>Sordariomycetidae</taxon>
        <taxon>Sordariales</taxon>
        <taxon>Lasiosphaeriaceae</taxon>
        <taxon>Lasiosphaeris</taxon>
    </lineage>
</organism>
<name>A0AA40AHA4_9PEZI</name>
<keyword evidence="2" id="KW-0378">Hydrolase</keyword>
<keyword evidence="3" id="KW-1185">Reference proteome</keyword>